<keyword evidence="1" id="KW-0812">Transmembrane</keyword>
<evidence type="ECO:0000256" key="1">
    <source>
        <dbReference type="SAM" id="Phobius"/>
    </source>
</evidence>
<dbReference type="Pfam" id="PF11887">
    <property type="entry name" value="Mce4_CUP1"/>
    <property type="match status" value="1"/>
</dbReference>
<dbReference type="InterPro" id="IPR024516">
    <property type="entry name" value="Mce_C"/>
</dbReference>
<feature type="transmembrane region" description="Helical" evidence="1">
    <location>
        <begin position="12"/>
        <end position="30"/>
    </location>
</feature>
<protein>
    <submittedName>
        <fullName evidence="4">MCE family protein</fullName>
    </submittedName>
</protein>
<keyword evidence="1" id="KW-0472">Membrane</keyword>
<gene>
    <name evidence="4" type="ORF">FGL95_01790</name>
</gene>
<dbReference type="PANTHER" id="PTHR33371">
    <property type="entry name" value="INTERMEMBRANE PHOSPHOLIPID TRANSPORT SYSTEM BINDING PROTEIN MLAD-RELATED"/>
    <property type="match status" value="1"/>
</dbReference>
<dbReference type="AlphaFoldDB" id="A0A848KCB8"/>
<dbReference type="GO" id="GO:0005576">
    <property type="term" value="C:extracellular region"/>
    <property type="evidence" value="ECO:0007669"/>
    <property type="project" value="TreeGrafter"/>
</dbReference>
<comment type="caution">
    <text evidence="4">The sequence shown here is derived from an EMBL/GenBank/DDBJ whole genome shotgun (WGS) entry which is preliminary data.</text>
</comment>
<reference evidence="4 5" key="2">
    <citation type="submission" date="2020-06" db="EMBL/GenBank/DDBJ databases">
        <title>Antribacter stalactiti gen. nov., sp. nov., a new member of the family Nacardiaceae isolated from a cave.</title>
        <authorList>
            <person name="Kim I.S."/>
        </authorList>
    </citation>
    <scope>NUCLEOTIDE SEQUENCE [LARGE SCALE GENOMIC DNA]</scope>
    <source>
        <strain evidence="4 5">YC2-7</strain>
    </source>
</reference>
<evidence type="ECO:0000259" key="3">
    <source>
        <dbReference type="Pfam" id="PF11887"/>
    </source>
</evidence>
<dbReference type="Pfam" id="PF02470">
    <property type="entry name" value="MlaD"/>
    <property type="match status" value="1"/>
</dbReference>
<feature type="domain" description="Mammalian cell entry C-terminal" evidence="3">
    <location>
        <begin position="125"/>
        <end position="304"/>
    </location>
</feature>
<dbReference type="NCBIfam" id="TIGR00996">
    <property type="entry name" value="Mtu_fam_mce"/>
    <property type="match status" value="1"/>
</dbReference>
<organism evidence="4 5">
    <name type="scientific">Antrihabitans stalactiti</name>
    <dbReference type="NCBI Taxonomy" id="2584121"/>
    <lineage>
        <taxon>Bacteria</taxon>
        <taxon>Bacillati</taxon>
        <taxon>Actinomycetota</taxon>
        <taxon>Actinomycetes</taxon>
        <taxon>Mycobacteriales</taxon>
        <taxon>Nocardiaceae</taxon>
        <taxon>Antrihabitans</taxon>
    </lineage>
</organism>
<dbReference type="Proteomes" id="UP000535543">
    <property type="component" value="Unassembled WGS sequence"/>
</dbReference>
<proteinExistence type="predicted"/>
<evidence type="ECO:0000259" key="2">
    <source>
        <dbReference type="Pfam" id="PF02470"/>
    </source>
</evidence>
<accession>A0A848KCB8</accession>
<dbReference type="InterPro" id="IPR052336">
    <property type="entry name" value="MlaD_Phospholipid_Transporter"/>
</dbReference>
<feature type="domain" description="Mce/MlaD" evidence="2">
    <location>
        <begin position="40"/>
        <end position="113"/>
    </location>
</feature>
<keyword evidence="5" id="KW-1185">Reference proteome</keyword>
<evidence type="ECO:0000313" key="5">
    <source>
        <dbReference type="Proteomes" id="UP000535543"/>
    </source>
</evidence>
<dbReference type="PRINTS" id="PR01782">
    <property type="entry name" value="MCEVIRFACTOR"/>
</dbReference>
<dbReference type="RefSeq" id="WP_169584461.1">
    <property type="nucleotide sequence ID" value="NZ_VCQU01000001.1"/>
</dbReference>
<keyword evidence="1" id="KW-1133">Transmembrane helix</keyword>
<dbReference type="PANTHER" id="PTHR33371:SF18">
    <property type="entry name" value="MCE-FAMILY PROTEIN MCE3C"/>
    <property type="match status" value="1"/>
</dbReference>
<reference evidence="4 5" key="1">
    <citation type="submission" date="2019-05" db="EMBL/GenBank/DDBJ databases">
        <authorList>
            <person name="Lee S.D."/>
        </authorList>
    </citation>
    <scope>NUCLEOTIDE SEQUENCE [LARGE SCALE GENOMIC DNA]</scope>
    <source>
        <strain evidence="4 5">YC2-7</strain>
    </source>
</reference>
<evidence type="ECO:0000313" key="4">
    <source>
        <dbReference type="EMBL" id="NMN93770.1"/>
    </source>
</evidence>
<dbReference type="InterPro" id="IPR003399">
    <property type="entry name" value="Mce/MlaD"/>
</dbReference>
<dbReference type="EMBL" id="VCQU01000001">
    <property type="protein sequence ID" value="NMN93770.1"/>
    <property type="molecule type" value="Genomic_DNA"/>
</dbReference>
<dbReference type="InterPro" id="IPR005693">
    <property type="entry name" value="Mce"/>
</dbReference>
<name>A0A848KCB8_9NOCA</name>
<sequence>MISFKKTNTIRSGAIGMALIAATVAAVFNYDTLPFVDAKHEIKAIFADASGVKTGDKVEFIGVNVGNVSDIELRGTDVEITMSVRGDLDLGEAPSAQMKTRAVLGEKAVVLVPSNDDGTYDSDVPIPLERTRAAYDLPKELGKLAANVEDINTDQLSDALHATSDVLKETAPDVHTALDGVARLSDTLGSRDEALRKLLHDGAGVSGVLAERSSQINALLVDGNALFAAIDARRSALESLTTNLALVAQQISGFIADNRQQLAPTLERVNRVLALLERNKANLDEAIPGLANYARTLNEALGSGPFFQAYVANLVPGQFIQPFIDAALGDGRVPSPPAAPAPIATDGPR</sequence>